<accession>A0A7W7IKY3</accession>
<reference evidence="12 13" key="3">
    <citation type="submission" date="2020-08" db="EMBL/GenBank/DDBJ databases">
        <title>Sequencing the genomes of 1000 actinobacteria strains.</title>
        <authorList>
            <person name="Klenk H.-P."/>
        </authorList>
    </citation>
    <scope>NUCLEOTIDE SEQUENCE [LARGE SCALE GENOMIC DNA]</scope>
    <source>
        <strain evidence="12 13">DSM 44772</strain>
    </source>
</reference>
<feature type="transmembrane region" description="Helical" evidence="8">
    <location>
        <begin position="38"/>
        <end position="57"/>
    </location>
</feature>
<dbReference type="Proteomes" id="UP001501427">
    <property type="component" value="Unassembled WGS sequence"/>
</dbReference>
<comment type="caution">
    <text evidence="12">The sequence shown here is derived from an EMBL/GenBank/DDBJ whole genome shotgun (WGS) entry which is preliminary data.</text>
</comment>
<evidence type="ECO:0000313" key="13">
    <source>
        <dbReference type="Proteomes" id="UP000549343"/>
    </source>
</evidence>
<dbReference type="EMBL" id="JACHMV010000001">
    <property type="protein sequence ID" value="MBB4778593.1"/>
    <property type="molecule type" value="Genomic_DNA"/>
</dbReference>
<evidence type="ECO:0000256" key="4">
    <source>
        <dbReference type="ARBA" id="ARBA00022989"/>
    </source>
</evidence>
<evidence type="ECO:0000259" key="9">
    <source>
        <dbReference type="Pfam" id="PF02687"/>
    </source>
</evidence>
<evidence type="ECO:0000256" key="1">
    <source>
        <dbReference type="ARBA" id="ARBA00004651"/>
    </source>
</evidence>
<evidence type="ECO:0000256" key="8">
    <source>
        <dbReference type="SAM" id="Phobius"/>
    </source>
</evidence>
<gene>
    <name evidence="12" type="ORF">F4557_007011</name>
    <name evidence="11" type="ORF">GCM10009546_57350</name>
</gene>
<feature type="region of interest" description="Disordered" evidence="7">
    <location>
        <begin position="83"/>
        <end position="111"/>
    </location>
</feature>
<reference evidence="14" key="2">
    <citation type="journal article" date="2019" name="Int. J. Syst. Evol. Microbiol.">
        <title>The Global Catalogue of Microorganisms (GCM) 10K type strain sequencing project: providing services to taxonomists for standard genome sequencing and annotation.</title>
        <authorList>
            <consortium name="The Broad Institute Genomics Platform"/>
            <consortium name="The Broad Institute Genome Sequencing Center for Infectious Disease"/>
            <person name="Wu L."/>
            <person name="Ma J."/>
        </authorList>
    </citation>
    <scope>NUCLEOTIDE SEQUENCE [LARGE SCALE GENOMIC DNA]</scope>
    <source>
        <strain evidence="14">JCM 10667</strain>
    </source>
</reference>
<keyword evidence="3 8" id="KW-0812">Transmembrane</keyword>
<keyword evidence="2" id="KW-1003">Cell membrane</keyword>
<evidence type="ECO:0000256" key="3">
    <source>
        <dbReference type="ARBA" id="ARBA00022692"/>
    </source>
</evidence>
<evidence type="ECO:0000256" key="7">
    <source>
        <dbReference type="SAM" id="MobiDB-lite"/>
    </source>
</evidence>
<dbReference type="InterPro" id="IPR050250">
    <property type="entry name" value="Macrolide_Exporter_MacB"/>
</dbReference>
<comment type="subcellular location">
    <subcellularLocation>
        <location evidence="1">Cell membrane</location>
        <topology evidence="1">Multi-pass membrane protein</topology>
    </subcellularLocation>
</comment>
<evidence type="ECO:0000313" key="14">
    <source>
        <dbReference type="Proteomes" id="UP001501427"/>
    </source>
</evidence>
<dbReference type="InterPro" id="IPR003838">
    <property type="entry name" value="ABC3_permease_C"/>
</dbReference>
<dbReference type="InterPro" id="IPR025857">
    <property type="entry name" value="MacB_PCD"/>
</dbReference>
<evidence type="ECO:0000259" key="10">
    <source>
        <dbReference type="Pfam" id="PF12704"/>
    </source>
</evidence>
<dbReference type="Proteomes" id="UP000549343">
    <property type="component" value="Unassembled WGS sequence"/>
</dbReference>
<evidence type="ECO:0000313" key="12">
    <source>
        <dbReference type="EMBL" id="MBB4778593.1"/>
    </source>
</evidence>
<protein>
    <submittedName>
        <fullName evidence="11">ABC transporter permease</fullName>
    </submittedName>
    <submittedName>
        <fullName evidence="12">Putative ABC transport system permease protein</fullName>
    </submittedName>
</protein>
<feature type="transmembrane region" description="Helical" evidence="8">
    <location>
        <begin position="309"/>
        <end position="334"/>
    </location>
</feature>
<keyword evidence="4 8" id="KW-1133">Transmembrane helix</keyword>
<evidence type="ECO:0000256" key="5">
    <source>
        <dbReference type="ARBA" id="ARBA00023136"/>
    </source>
</evidence>
<sequence length="431" mass="45169">MRLRRRPWLVDVEPSRLSVRDMAAEAAAGIAQRPGRSVLTTLGTVLGVGAFVAILGLTSTASGQISEQFNVLTATTVTVKTVDERGFGESRGEGPATGTEPVDSAFPPDSDARITRLNGVETAGTWRRVHFESDPVIAASPEVRPGSSTSLGGISPVFAASPGMLRAVEASVTRGTPYNGFHERRGERVAVLGATAAQHLGITRLDSRPAVFINQQAFTIVGIIGDTRQMPEMLAGVIIPRGTADRLYGPASVESSEEMLIRTRLGAAALIAGQAPTALRPEDPGLFTAVPPPDPRTLREKVNQDLTGLFLVLAAICLTIGTLGIANTTFVAVLERRAEIGLRRSLGARPRHIAAQFLAESTSLGLLGGMVGTCLAIATVVGVAVVQDWTAVLEPVAVLPAPLIGALTGLIAGLYPALRAARIEPQKALRQ</sequence>
<dbReference type="AlphaFoldDB" id="A0A7W7IKY3"/>
<dbReference type="Pfam" id="PF02687">
    <property type="entry name" value="FtsX"/>
    <property type="match status" value="1"/>
</dbReference>
<evidence type="ECO:0000256" key="2">
    <source>
        <dbReference type="ARBA" id="ARBA00022475"/>
    </source>
</evidence>
<keyword evidence="5 8" id="KW-0472">Membrane</keyword>
<organism evidence="12 13">
    <name type="scientific">Actinomadura livida</name>
    <dbReference type="NCBI Taxonomy" id="79909"/>
    <lineage>
        <taxon>Bacteria</taxon>
        <taxon>Bacillati</taxon>
        <taxon>Actinomycetota</taxon>
        <taxon>Actinomycetes</taxon>
        <taxon>Streptosporangiales</taxon>
        <taxon>Thermomonosporaceae</taxon>
        <taxon>Actinomadura</taxon>
    </lineage>
</organism>
<feature type="domain" description="MacB-like periplasmic core" evidence="10">
    <location>
        <begin position="37"/>
        <end position="264"/>
    </location>
</feature>
<dbReference type="Pfam" id="PF12704">
    <property type="entry name" value="MacB_PCD"/>
    <property type="match status" value="1"/>
</dbReference>
<feature type="transmembrane region" description="Helical" evidence="8">
    <location>
        <begin position="364"/>
        <end position="386"/>
    </location>
</feature>
<dbReference type="PANTHER" id="PTHR30572">
    <property type="entry name" value="MEMBRANE COMPONENT OF TRANSPORTER-RELATED"/>
    <property type="match status" value="1"/>
</dbReference>
<feature type="compositionally biased region" description="Basic and acidic residues" evidence="7">
    <location>
        <begin position="83"/>
        <end position="92"/>
    </location>
</feature>
<dbReference type="GO" id="GO:0022857">
    <property type="term" value="F:transmembrane transporter activity"/>
    <property type="evidence" value="ECO:0007669"/>
    <property type="project" value="TreeGrafter"/>
</dbReference>
<reference evidence="11" key="1">
    <citation type="journal article" date="2014" name="Int. J. Syst. Evol. Microbiol.">
        <title>Complete genome of a new Firmicutes species belonging to the dominant human colonic microbiota ('Ruminococcus bicirculans') reveals two chromosomes and a selective capacity to utilize plant glucans.</title>
        <authorList>
            <consortium name="NISC Comparative Sequencing Program"/>
            <person name="Wegmann U."/>
            <person name="Louis P."/>
            <person name="Goesmann A."/>
            <person name="Henrissat B."/>
            <person name="Duncan S.H."/>
            <person name="Flint H.J."/>
        </authorList>
    </citation>
    <scope>NUCLEOTIDE SEQUENCE</scope>
    <source>
        <strain evidence="11">JCM 10667</strain>
    </source>
</reference>
<proteinExistence type="inferred from homology"/>
<reference evidence="11" key="4">
    <citation type="submission" date="2023-12" db="EMBL/GenBank/DDBJ databases">
        <authorList>
            <person name="Sun Q."/>
            <person name="Inoue M."/>
        </authorList>
    </citation>
    <scope>NUCLEOTIDE SEQUENCE</scope>
    <source>
        <strain evidence="11">JCM 10667</strain>
    </source>
</reference>
<dbReference type="PANTHER" id="PTHR30572:SF4">
    <property type="entry name" value="ABC TRANSPORTER PERMEASE YTRF"/>
    <property type="match status" value="1"/>
</dbReference>
<evidence type="ECO:0000256" key="6">
    <source>
        <dbReference type="ARBA" id="ARBA00038076"/>
    </source>
</evidence>
<dbReference type="EMBL" id="BAAAHD010000065">
    <property type="protein sequence ID" value="GAA0587525.1"/>
    <property type="molecule type" value="Genomic_DNA"/>
</dbReference>
<feature type="transmembrane region" description="Helical" evidence="8">
    <location>
        <begin position="398"/>
        <end position="418"/>
    </location>
</feature>
<keyword evidence="14" id="KW-1185">Reference proteome</keyword>
<comment type="similarity">
    <text evidence="6">Belongs to the ABC-4 integral membrane protein family.</text>
</comment>
<dbReference type="RefSeq" id="WP_221480928.1">
    <property type="nucleotide sequence ID" value="NZ_BAAAHD010000065.1"/>
</dbReference>
<name>A0A7W7IKY3_9ACTN</name>
<evidence type="ECO:0000313" key="11">
    <source>
        <dbReference type="EMBL" id="GAA0587525.1"/>
    </source>
</evidence>
<feature type="domain" description="ABC3 transporter permease C-terminal" evidence="9">
    <location>
        <begin position="312"/>
        <end position="425"/>
    </location>
</feature>
<dbReference type="GO" id="GO:0005886">
    <property type="term" value="C:plasma membrane"/>
    <property type="evidence" value="ECO:0007669"/>
    <property type="project" value="UniProtKB-SubCell"/>
</dbReference>